<evidence type="ECO:0000259" key="5">
    <source>
        <dbReference type="Pfam" id="PF18317"/>
    </source>
</evidence>
<dbReference type="InterPro" id="IPR041121">
    <property type="entry name" value="SDH_C"/>
</dbReference>
<evidence type="ECO:0000259" key="3">
    <source>
        <dbReference type="Pfam" id="PF01488"/>
    </source>
</evidence>
<dbReference type="GO" id="GO:0003855">
    <property type="term" value="F:3-dehydroquinate dehydratase activity"/>
    <property type="evidence" value="ECO:0007669"/>
    <property type="project" value="InterPro"/>
</dbReference>
<comment type="similarity">
    <text evidence="2">In the N-terminal section; belongs to the shikimate kinase family.</text>
</comment>
<dbReference type="Pfam" id="PF01202">
    <property type="entry name" value="SKI"/>
    <property type="match status" value="1"/>
</dbReference>
<dbReference type="InterPro" id="IPR031322">
    <property type="entry name" value="Shikimate/glucono_kinase"/>
</dbReference>
<protein>
    <submittedName>
        <fullName evidence="6">Uncharacterized protein</fullName>
    </submittedName>
</protein>
<dbReference type="OrthoDB" id="4415835at2759"/>
<comment type="caution">
    <text evidence="6">The sequence shown here is derived from an EMBL/GenBank/DDBJ whole genome shotgun (WGS) entry which is preliminary data.</text>
</comment>
<dbReference type="InterPro" id="IPR027417">
    <property type="entry name" value="P-loop_NTPase"/>
</dbReference>
<evidence type="ECO:0000313" key="6">
    <source>
        <dbReference type="EMBL" id="OQE31340.1"/>
    </source>
</evidence>
<dbReference type="SUPFAM" id="SSF53223">
    <property type="entry name" value="Aminoacid dehydrogenase-like, N-terminal domain"/>
    <property type="match status" value="1"/>
</dbReference>
<dbReference type="Gene3D" id="3.40.50.720">
    <property type="entry name" value="NAD(P)-binding Rossmann-like Domain"/>
    <property type="match status" value="1"/>
</dbReference>
<dbReference type="Proteomes" id="UP000191285">
    <property type="component" value="Unassembled WGS sequence"/>
</dbReference>
<dbReference type="EMBL" id="MLKD01000001">
    <property type="protein sequence ID" value="OQE31340.1"/>
    <property type="molecule type" value="Genomic_DNA"/>
</dbReference>
<keyword evidence="7" id="KW-1185">Reference proteome</keyword>
<dbReference type="InterPro" id="IPR006151">
    <property type="entry name" value="Shikm_DH/Glu-tRNA_Rdtase"/>
</dbReference>
<feature type="domain" description="Quinate/shikimate 5-dehydrogenase/glutamyl-tRNA reductase" evidence="3">
    <location>
        <begin position="585"/>
        <end position="630"/>
    </location>
</feature>
<dbReference type="AlphaFoldDB" id="A0A1V6TZG3"/>
<gene>
    <name evidence="6" type="ORF">PENSTE_c001G08653</name>
</gene>
<feature type="domain" description="SDH C-terminal" evidence="5">
    <location>
        <begin position="722"/>
        <end position="751"/>
    </location>
</feature>
<dbReference type="InterPro" id="IPR001381">
    <property type="entry name" value="DHquinase_I"/>
</dbReference>
<name>A0A1V6TZG3_9EURO</name>
<dbReference type="PANTHER" id="PTHR21089">
    <property type="entry name" value="SHIKIMATE DEHYDROGENASE"/>
    <property type="match status" value="1"/>
</dbReference>
<dbReference type="PANTHER" id="PTHR21089:SF1">
    <property type="entry name" value="BIFUNCTIONAL 3-DEHYDROQUINATE DEHYDRATASE_SHIKIMATE DEHYDROGENASE, CHLOROPLASTIC"/>
    <property type="match status" value="1"/>
</dbReference>
<evidence type="ECO:0000256" key="2">
    <source>
        <dbReference type="ARBA" id="ARBA00009349"/>
    </source>
</evidence>
<dbReference type="Pfam" id="PF08501">
    <property type="entry name" value="Shikimate_dh_N"/>
    <property type="match status" value="1"/>
</dbReference>
<reference evidence="7" key="1">
    <citation type="journal article" date="2017" name="Nat. Microbiol.">
        <title>Global analysis of biosynthetic gene clusters reveals vast potential of secondary metabolite production in Penicillium species.</title>
        <authorList>
            <person name="Nielsen J.C."/>
            <person name="Grijseels S."/>
            <person name="Prigent S."/>
            <person name="Ji B."/>
            <person name="Dainat J."/>
            <person name="Nielsen K.F."/>
            <person name="Frisvad J.C."/>
            <person name="Workman M."/>
            <person name="Nielsen J."/>
        </authorList>
    </citation>
    <scope>NUCLEOTIDE SEQUENCE [LARGE SCALE GENOMIC DNA]</scope>
    <source>
        <strain evidence="7">IBT 24891</strain>
    </source>
</reference>
<dbReference type="SUPFAM" id="SSF52540">
    <property type="entry name" value="P-loop containing nucleoside triphosphate hydrolases"/>
    <property type="match status" value="1"/>
</dbReference>
<dbReference type="GO" id="GO:0004764">
    <property type="term" value="F:shikimate 3-dehydrogenase (NADP+) activity"/>
    <property type="evidence" value="ECO:0007669"/>
    <property type="project" value="InterPro"/>
</dbReference>
<dbReference type="Gene3D" id="3.40.50.300">
    <property type="entry name" value="P-loop containing nucleotide triphosphate hydrolases"/>
    <property type="match status" value="1"/>
</dbReference>
<dbReference type="SUPFAM" id="SSF51735">
    <property type="entry name" value="NAD(P)-binding Rossmann-fold domains"/>
    <property type="match status" value="1"/>
</dbReference>
<feature type="domain" description="Shikimate dehydrogenase substrate binding N-terminal" evidence="4">
    <location>
        <begin position="462"/>
        <end position="542"/>
    </location>
</feature>
<accession>A0A1V6TZG3</accession>
<dbReference type="Pfam" id="PF01487">
    <property type="entry name" value="DHquinase_I"/>
    <property type="match status" value="1"/>
</dbReference>
<dbReference type="InterPro" id="IPR013785">
    <property type="entry name" value="Aldolase_TIM"/>
</dbReference>
<proteinExistence type="inferred from homology"/>
<dbReference type="InterPro" id="IPR022893">
    <property type="entry name" value="Shikimate_DH_fam"/>
</dbReference>
<evidence type="ECO:0000256" key="1">
    <source>
        <dbReference type="ARBA" id="ARBA00006477"/>
    </source>
</evidence>
<sequence>MNIVSGSTNPGKPVNVQLGLADEEALGFHRQYDPLATLLLVGFFGAGKKTLGIIASVALRRRFIDFDSYFKDKVHSSPQEVIARHGLAQYREIELEISRELLENNGTNCVIVGLGGFASRSQRALLMDFAQQHPIIYVRRDEQDLRNFVTTSAEKFDRIFDLGNEFFEACSNFDFFNLTQGQESDQQSIPQYLKLKETERLFVTFLRHIFGSFVPQTFSSNAFSASNTFSLEVSLPWLEESCPDLELLEGGADVITLVVRPDDANPTTFAARLCRHLATLRKHSRVAIIIDLAALYPSSQGLSGYTRLLETVLRLAPDGLIIPLQCDKKIMQRLNKSKGHTKVIAGIHDRIPVGSHHSYITPAALYDQTRSFQLDAIRVTGEVQCPNENLSCVSFRHLLAAQQDLPVIAYNTGLAGRTSICLNPILSPVILPGSQNNDGLTIREAQLALTNFFLLEKKKFTIFGQSVKYSLSPEMHHAAYRYSGLPHTYDTMQADEISAVQQILDDKDRGGVTISLPFKSAILPFVDEITPDAEDMQAVNTVTIEHKCQPDGSRAVVKRGYNTDHIGIRDCIDKHLSPANAVRDGTTALIVGAGGMARAAIYACYELGVRRIFIYNRTIENAKNLANYWNEWAESKAAKLQVDILRPEDNWPSELRLPTIVVPCIPPFQIGSENPVVFKIPENWLDSRTGGVFVEVAYGPFKTQLMEQMLPRASKGWVVVSGLLVLVEQGIAQYEIFTKRPAPVHVMRRIIREQSIKYGFVHQ</sequence>
<dbReference type="InterPro" id="IPR013708">
    <property type="entry name" value="Shikimate_DH-bd_N"/>
</dbReference>
<organism evidence="6 7">
    <name type="scientific">Penicillium steckii</name>
    <dbReference type="NCBI Taxonomy" id="303698"/>
    <lineage>
        <taxon>Eukaryota</taxon>
        <taxon>Fungi</taxon>
        <taxon>Dikarya</taxon>
        <taxon>Ascomycota</taxon>
        <taxon>Pezizomycotina</taxon>
        <taxon>Eurotiomycetes</taxon>
        <taxon>Eurotiomycetidae</taxon>
        <taxon>Eurotiales</taxon>
        <taxon>Aspergillaceae</taxon>
        <taxon>Penicillium</taxon>
    </lineage>
</organism>
<dbReference type="Pfam" id="PF01488">
    <property type="entry name" value="Shikimate_DH"/>
    <property type="match status" value="1"/>
</dbReference>
<dbReference type="Gene3D" id="3.40.50.10860">
    <property type="entry name" value="Leucine Dehydrogenase, chain A, domain 1"/>
    <property type="match status" value="1"/>
</dbReference>
<dbReference type="GO" id="GO:0019632">
    <property type="term" value="P:shikimate metabolic process"/>
    <property type="evidence" value="ECO:0007669"/>
    <property type="project" value="TreeGrafter"/>
</dbReference>
<dbReference type="InterPro" id="IPR046346">
    <property type="entry name" value="Aminoacid_DH-like_N_sf"/>
</dbReference>
<dbReference type="GO" id="GO:0009423">
    <property type="term" value="P:chorismate biosynthetic process"/>
    <property type="evidence" value="ECO:0007669"/>
    <property type="project" value="TreeGrafter"/>
</dbReference>
<dbReference type="CDD" id="cd01065">
    <property type="entry name" value="NAD_bind_Shikimate_DH"/>
    <property type="match status" value="1"/>
</dbReference>
<dbReference type="Pfam" id="PF18317">
    <property type="entry name" value="SDH_C"/>
    <property type="match status" value="1"/>
</dbReference>
<evidence type="ECO:0000259" key="4">
    <source>
        <dbReference type="Pfam" id="PF08501"/>
    </source>
</evidence>
<evidence type="ECO:0000313" key="7">
    <source>
        <dbReference type="Proteomes" id="UP000191285"/>
    </source>
</evidence>
<dbReference type="Gene3D" id="3.20.20.70">
    <property type="entry name" value="Aldolase class I"/>
    <property type="match status" value="1"/>
</dbReference>
<comment type="similarity">
    <text evidence="1">In the 2nd section; belongs to the type-I 3-dehydroquinase family.</text>
</comment>
<dbReference type="STRING" id="303698.A0A1V6TZG3"/>
<dbReference type="InterPro" id="IPR036291">
    <property type="entry name" value="NAD(P)-bd_dom_sf"/>
</dbReference>